<reference evidence="5 6" key="1">
    <citation type="submission" date="2016-07" db="EMBL/GenBank/DDBJ databases">
        <title>Pervasive Adenine N6-methylation of Active Genes in Fungi.</title>
        <authorList>
            <consortium name="DOE Joint Genome Institute"/>
            <person name="Mondo S.J."/>
            <person name="Dannebaum R.O."/>
            <person name="Kuo R.C."/>
            <person name="Labutti K."/>
            <person name="Haridas S."/>
            <person name="Kuo A."/>
            <person name="Salamov A."/>
            <person name="Ahrendt S.R."/>
            <person name="Lipzen A."/>
            <person name="Sullivan W."/>
            <person name="Andreopoulos W.B."/>
            <person name="Clum A."/>
            <person name="Lindquist E."/>
            <person name="Daum C."/>
            <person name="Ramamoorthy G.K."/>
            <person name="Gryganskyi A."/>
            <person name="Culley D."/>
            <person name="Magnuson J.K."/>
            <person name="James T.Y."/>
            <person name="O'Malley M.A."/>
            <person name="Stajich J.E."/>
            <person name="Spatafora J.W."/>
            <person name="Visel A."/>
            <person name="Grigoriev I.V."/>
        </authorList>
    </citation>
    <scope>NUCLEOTIDE SEQUENCE [LARGE SCALE GENOMIC DNA]</scope>
    <source>
        <strain evidence="5 6">PL171</strain>
    </source>
</reference>
<feature type="region of interest" description="Disordered" evidence="4">
    <location>
        <begin position="22"/>
        <end position="74"/>
    </location>
</feature>
<dbReference type="GO" id="GO:0005739">
    <property type="term" value="C:mitochondrion"/>
    <property type="evidence" value="ECO:0007669"/>
    <property type="project" value="TreeGrafter"/>
</dbReference>
<dbReference type="OrthoDB" id="548867at2759"/>
<dbReference type="PANTHER" id="PTHR12169:SF6">
    <property type="entry name" value="AFG1-LIKE ATPASE"/>
    <property type="match status" value="1"/>
</dbReference>
<keyword evidence="2" id="KW-0547">Nucleotide-binding</keyword>
<dbReference type="InterPro" id="IPR027417">
    <property type="entry name" value="P-loop_NTPase"/>
</dbReference>
<dbReference type="Proteomes" id="UP000193411">
    <property type="component" value="Unassembled WGS sequence"/>
</dbReference>
<keyword evidence="6" id="KW-1185">Reference proteome</keyword>
<evidence type="ECO:0000313" key="5">
    <source>
        <dbReference type="EMBL" id="ORZ35318.1"/>
    </source>
</evidence>
<accession>A0A1Y2HL48</accession>
<protein>
    <submittedName>
        <fullName evidence="5">AFG1-like ATPase-domain-containing protein</fullName>
    </submittedName>
</protein>
<dbReference type="NCBIfam" id="NF040713">
    <property type="entry name" value="ZapE"/>
    <property type="match status" value="1"/>
</dbReference>
<feature type="compositionally biased region" description="Polar residues" evidence="4">
    <location>
        <begin position="49"/>
        <end position="62"/>
    </location>
</feature>
<dbReference type="STRING" id="765915.A0A1Y2HL48"/>
<gene>
    <name evidence="5" type="ORF">BCR44DRAFT_34215</name>
</gene>
<comment type="similarity">
    <text evidence="1">Belongs to the AFG1 ATPase family.</text>
</comment>
<dbReference type="Gene3D" id="3.40.50.300">
    <property type="entry name" value="P-loop containing nucleotide triphosphate hydrolases"/>
    <property type="match status" value="1"/>
</dbReference>
<evidence type="ECO:0000256" key="3">
    <source>
        <dbReference type="ARBA" id="ARBA00022840"/>
    </source>
</evidence>
<evidence type="ECO:0000256" key="1">
    <source>
        <dbReference type="ARBA" id="ARBA00010322"/>
    </source>
</evidence>
<evidence type="ECO:0000313" key="6">
    <source>
        <dbReference type="Proteomes" id="UP000193411"/>
    </source>
</evidence>
<dbReference type="AlphaFoldDB" id="A0A1Y2HL48"/>
<dbReference type="PANTHER" id="PTHR12169">
    <property type="entry name" value="ATPASE N2B"/>
    <property type="match status" value="1"/>
</dbReference>
<proteinExistence type="inferred from homology"/>
<dbReference type="EMBL" id="MCFL01000023">
    <property type="protein sequence ID" value="ORZ35318.1"/>
    <property type="molecule type" value="Genomic_DNA"/>
</dbReference>
<keyword evidence="3" id="KW-0067">ATP-binding</keyword>
<sequence length="591" mass="64124">MHALIRPTTTSTPTTTAAAAVFRGTRASRSRTRTPSPLPLPMPLARSIHGSSSPVHTARSTSLPPPATRRQRQPSSFLLAPCSAATVTVTASTGSTHCFSTHSQPLRHLSATAVPGISPGPPGPLEAYRTLVRAGKVRMDAHQLEIVRRLQALYDDVLLHCPPNAAAPATSVGATGHKSGALWNKFLGIFGKDDKRAGQGDDEDVNPQSVKRAAVPSLYLHGTPGTGKTFTMDLFANALPAHIPKQRVHFNQFMINVHARSHQLKSASSTPIDPLPLIAAELATSSRVLCFDEFQVTNISDAMILRRLLTLLWNHGIVLIMTSNRHPSELYQNGLQRESFLPCIDLITHMCNVVSLNSGVDYRQRVQGTADVYFSPLGDESGRLIERVWRELTRGAEVSPKDLPHTGRFVHVPQQVAASPALASGHTNASGAPSTTGVARFTFDDLCNQPLAAADYLAIVHTYPTILITHIPVLSVTDSRAELRRWITFVDAAYEQKCNLVLHLARPVHELVLPPAPGENPNDEERFAVDRTTSRLVEMQGDEWEAPHVKLVREAVRRARAKAGVEEVVRGAKAVGGRVARGELAGEVEEA</sequence>
<dbReference type="GO" id="GO:0005524">
    <property type="term" value="F:ATP binding"/>
    <property type="evidence" value="ECO:0007669"/>
    <property type="project" value="UniProtKB-KW"/>
</dbReference>
<dbReference type="SUPFAM" id="SSF52540">
    <property type="entry name" value="P-loop containing nucleoside triphosphate hydrolases"/>
    <property type="match status" value="1"/>
</dbReference>
<comment type="caution">
    <text evidence="5">The sequence shown here is derived from an EMBL/GenBank/DDBJ whole genome shotgun (WGS) entry which is preliminary data.</text>
</comment>
<organism evidence="5 6">
    <name type="scientific">Catenaria anguillulae PL171</name>
    <dbReference type="NCBI Taxonomy" id="765915"/>
    <lineage>
        <taxon>Eukaryota</taxon>
        <taxon>Fungi</taxon>
        <taxon>Fungi incertae sedis</taxon>
        <taxon>Blastocladiomycota</taxon>
        <taxon>Blastocladiomycetes</taxon>
        <taxon>Blastocladiales</taxon>
        <taxon>Catenariaceae</taxon>
        <taxon>Catenaria</taxon>
    </lineage>
</organism>
<dbReference type="GO" id="GO:0016887">
    <property type="term" value="F:ATP hydrolysis activity"/>
    <property type="evidence" value="ECO:0007669"/>
    <property type="project" value="InterPro"/>
</dbReference>
<dbReference type="Pfam" id="PF03969">
    <property type="entry name" value="AFG1_ATPase"/>
    <property type="match status" value="1"/>
</dbReference>
<name>A0A1Y2HL48_9FUNG</name>
<evidence type="ECO:0000256" key="4">
    <source>
        <dbReference type="SAM" id="MobiDB-lite"/>
    </source>
</evidence>
<evidence type="ECO:0000256" key="2">
    <source>
        <dbReference type="ARBA" id="ARBA00022741"/>
    </source>
</evidence>
<dbReference type="InterPro" id="IPR005654">
    <property type="entry name" value="ATPase_AFG1-like"/>
</dbReference>